<organism evidence="2 3">
    <name type="scientific">Geothrix rubra</name>
    <dbReference type="NCBI Taxonomy" id="2927977"/>
    <lineage>
        <taxon>Bacteria</taxon>
        <taxon>Pseudomonadati</taxon>
        <taxon>Acidobacteriota</taxon>
        <taxon>Holophagae</taxon>
        <taxon>Holophagales</taxon>
        <taxon>Holophagaceae</taxon>
        <taxon>Geothrix</taxon>
    </lineage>
</organism>
<gene>
    <name evidence="2" type="ORF">GETHPA_29660</name>
</gene>
<protein>
    <recommendedName>
        <fullName evidence="1">AtuA-like ferredoxin-fold domain-containing protein</fullName>
    </recommendedName>
</protein>
<proteinExistence type="predicted"/>
<dbReference type="EMBL" id="BSDD01000007">
    <property type="protein sequence ID" value="GLH71432.1"/>
    <property type="molecule type" value="Genomic_DNA"/>
</dbReference>
<dbReference type="PANTHER" id="PTHR47708">
    <property type="match status" value="1"/>
</dbReference>
<sequence>MTRIRLEDIAHARSGDKGDGSNVGIIAYTEAGYRFLLQELTVARVKDHFSSICLGSVERFEVPNLKALNFILHDSLGGGGSESVKTDAQGKTHGQALLRMELDLPADVPLTGLNP</sequence>
<dbReference type="RefSeq" id="WP_285727741.1">
    <property type="nucleotide sequence ID" value="NZ_BSDD01000007.1"/>
</dbReference>
<evidence type="ECO:0000313" key="2">
    <source>
        <dbReference type="EMBL" id="GLH71432.1"/>
    </source>
</evidence>
<reference evidence="2 3" key="1">
    <citation type="journal article" date="2023" name="Antonie Van Leeuwenhoek">
        <title>Mesoterricola silvestris gen. nov., sp. nov., Mesoterricola sediminis sp. nov., Geothrix oryzae sp. nov., Geothrix edaphica sp. nov., Geothrix rubra sp. nov., and Geothrix limicola sp. nov., six novel members of Acidobacteriota isolated from soils.</title>
        <authorList>
            <person name="Itoh H."/>
            <person name="Sugisawa Y."/>
            <person name="Mise K."/>
            <person name="Xu Z."/>
            <person name="Kuniyasu M."/>
            <person name="Ushijima N."/>
            <person name="Kawano K."/>
            <person name="Kobayashi E."/>
            <person name="Shiratori Y."/>
            <person name="Masuda Y."/>
            <person name="Senoo K."/>
        </authorList>
    </citation>
    <scope>NUCLEOTIDE SEQUENCE [LARGE SCALE GENOMIC DNA]</scope>
    <source>
        <strain evidence="2 3">Red803</strain>
    </source>
</reference>
<name>A0ABQ5Q9Y9_9BACT</name>
<evidence type="ECO:0000259" key="1">
    <source>
        <dbReference type="Pfam" id="PF23544"/>
    </source>
</evidence>
<accession>A0ABQ5Q9Y9</accession>
<dbReference type="Pfam" id="PF23544">
    <property type="entry name" value="AtuA_ferredoxin"/>
    <property type="match status" value="1"/>
</dbReference>
<dbReference type="InterPro" id="IPR056362">
    <property type="entry name" value="AtuA-like_ferredoxin_dom"/>
</dbReference>
<evidence type="ECO:0000313" key="3">
    <source>
        <dbReference type="Proteomes" id="UP001165089"/>
    </source>
</evidence>
<keyword evidence="3" id="KW-1185">Reference proteome</keyword>
<comment type="caution">
    <text evidence="2">The sequence shown here is derived from an EMBL/GenBank/DDBJ whole genome shotgun (WGS) entry which is preliminary data.</text>
</comment>
<dbReference type="Proteomes" id="UP001165089">
    <property type="component" value="Unassembled WGS sequence"/>
</dbReference>
<feature type="domain" description="AtuA-like ferredoxin-fold" evidence="1">
    <location>
        <begin position="4"/>
        <end position="102"/>
    </location>
</feature>
<dbReference type="PANTHER" id="PTHR47708:SF2">
    <property type="entry name" value="SI:CH73-132F6.5"/>
    <property type="match status" value="1"/>
</dbReference>